<dbReference type="Proteomes" id="UP000030185">
    <property type="component" value="Unassembled WGS sequence"/>
</dbReference>
<comment type="caution">
    <text evidence="1">The sequence shown here is derived from an EMBL/GenBank/DDBJ whole genome shotgun (WGS) entry which is preliminary data.</text>
</comment>
<dbReference type="EMBL" id="BBLT01000002">
    <property type="protein sequence ID" value="GAL84134.1"/>
    <property type="molecule type" value="Genomic_DNA"/>
</dbReference>
<evidence type="ECO:0000313" key="2">
    <source>
        <dbReference type="Proteomes" id="UP000030185"/>
    </source>
</evidence>
<sequence>MSERLFSKLCINNKGELCEMIAFEGETVEIKFNCLREHLIYGICFAFNPKFETKRKK</sequence>
<evidence type="ECO:0000313" key="1">
    <source>
        <dbReference type="EMBL" id="GAL84134.1"/>
    </source>
</evidence>
<proteinExistence type="predicted"/>
<keyword evidence="2" id="KW-1185">Reference proteome</keyword>
<protein>
    <submittedName>
        <fullName evidence="1">Uncharacterized protein</fullName>
    </submittedName>
</protein>
<name>A0A098LCF1_9BACT</name>
<gene>
    <name evidence="1" type="ORF">MYP_1362</name>
</gene>
<reference evidence="1 2" key="1">
    <citation type="submission" date="2014-09" db="EMBL/GenBank/DDBJ databases">
        <title>Sporocytophaga myxococcoides PG-01 genome sequencing.</title>
        <authorList>
            <person name="Liu L."/>
            <person name="Gao P.J."/>
            <person name="Chen G.J."/>
            <person name="Wang L.S."/>
        </authorList>
    </citation>
    <scope>NUCLEOTIDE SEQUENCE [LARGE SCALE GENOMIC DNA]</scope>
    <source>
        <strain evidence="1 2">PG-01</strain>
    </source>
</reference>
<accession>A0A098LCF1</accession>
<organism evidence="1 2">
    <name type="scientific">Sporocytophaga myxococcoides</name>
    <dbReference type="NCBI Taxonomy" id="153721"/>
    <lineage>
        <taxon>Bacteria</taxon>
        <taxon>Pseudomonadati</taxon>
        <taxon>Bacteroidota</taxon>
        <taxon>Cytophagia</taxon>
        <taxon>Cytophagales</taxon>
        <taxon>Cytophagaceae</taxon>
        <taxon>Sporocytophaga</taxon>
    </lineage>
</organism>
<dbReference type="STRING" id="153721.MYP_1362"/>
<dbReference type="AlphaFoldDB" id="A0A098LCF1"/>